<organism evidence="3 4">
    <name type="scientific">Gordonia crocea</name>
    <dbReference type="NCBI Taxonomy" id="589162"/>
    <lineage>
        <taxon>Bacteria</taxon>
        <taxon>Bacillati</taxon>
        <taxon>Actinomycetota</taxon>
        <taxon>Actinomycetes</taxon>
        <taxon>Mycobacteriales</taxon>
        <taxon>Gordoniaceae</taxon>
        <taxon>Gordonia</taxon>
    </lineage>
</organism>
<feature type="compositionally biased region" description="Basic and acidic residues" evidence="1">
    <location>
        <begin position="75"/>
        <end position="96"/>
    </location>
</feature>
<sequence>MSTTGRATKTIAAGSAAAFALGALIGAGPVNAAPVPTIAVAAAGDSDWQITYHRGSATRRDTRCRVWMDDRIVASPERELAEQQKARQQREQKPEPGSRAPGAAAKHKAPTKPPVPMLMTTTLRGESVPPGAHRVNVRCGRSVSPTIWLIAPRNQIWDGVTWLSNGTAGLIGY</sequence>
<evidence type="ECO:0000313" key="4">
    <source>
        <dbReference type="Proteomes" id="UP000444980"/>
    </source>
</evidence>
<evidence type="ECO:0000256" key="2">
    <source>
        <dbReference type="SAM" id="SignalP"/>
    </source>
</evidence>
<name>A0A7I9UYA3_9ACTN</name>
<keyword evidence="2" id="KW-0732">Signal</keyword>
<proteinExistence type="predicted"/>
<gene>
    <name evidence="3" type="ORF">nbrc107697_18300</name>
</gene>
<reference evidence="4" key="1">
    <citation type="submission" date="2019-06" db="EMBL/GenBank/DDBJ databases">
        <title>Gordonia isolated from sludge of a wastewater treatment plant.</title>
        <authorList>
            <person name="Tamura T."/>
            <person name="Aoyama K."/>
            <person name="Kang Y."/>
            <person name="Saito S."/>
            <person name="Akiyama N."/>
            <person name="Yazawa K."/>
            <person name="Gonoi T."/>
            <person name="Mikami Y."/>
        </authorList>
    </citation>
    <scope>NUCLEOTIDE SEQUENCE [LARGE SCALE GENOMIC DNA]</scope>
    <source>
        <strain evidence="4">NBRC 107697</strain>
    </source>
</reference>
<dbReference type="RefSeq" id="WP_161927073.1">
    <property type="nucleotide sequence ID" value="NZ_BJOU01000001.1"/>
</dbReference>
<accession>A0A7I9UYA3</accession>
<evidence type="ECO:0008006" key="5">
    <source>
        <dbReference type="Google" id="ProtNLM"/>
    </source>
</evidence>
<evidence type="ECO:0000313" key="3">
    <source>
        <dbReference type="EMBL" id="GED97791.1"/>
    </source>
</evidence>
<protein>
    <recommendedName>
        <fullName evidence="5">SH3 domain-containing protein</fullName>
    </recommendedName>
</protein>
<feature type="chain" id="PRO_5029851106" description="SH3 domain-containing protein" evidence="2">
    <location>
        <begin position="33"/>
        <end position="173"/>
    </location>
</feature>
<evidence type="ECO:0000256" key="1">
    <source>
        <dbReference type="SAM" id="MobiDB-lite"/>
    </source>
</evidence>
<keyword evidence="4" id="KW-1185">Reference proteome</keyword>
<comment type="caution">
    <text evidence="3">The sequence shown here is derived from an EMBL/GenBank/DDBJ whole genome shotgun (WGS) entry which is preliminary data.</text>
</comment>
<dbReference type="Proteomes" id="UP000444980">
    <property type="component" value="Unassembled WGS sequence"/>
</dbReference>
<dbReference type="EMBL" id="BJOU01000001">
    <property type="protein sequence ID" value="GED97791.1"/>
    <property type="molecule type" value="Genomic_DNA"/>
</dbReference>
<feature type="region of interest" description="Disordered" evidence="1">
    <location>
        <begin position="75"/>
        <end position="133"/>
    </location>
</feature>
<feature type="signal peptide" evidence="2">
    <location>
        <begin position="1"/>
        <end position="32"/>
    </location>
</feature>
<dbReference type="OrthoDB" id="4381687at2"/>
<dbReference type="AlphaFoldDB" id="A0A7I9UYA3"/>